<proteinExistence type="predicted"/>
<reference evidence="1 2" key="1">
    <citation type="submission" date="2018-09" db="EMBL/GenBank/DDBJ databases">
        <title>Genomic investigation of the strawberry pathogen Phytophthora fragariae indicates pathogenicity is determined by transcriptional variation in three key races.</title>
        <authorList>
            <person name="Adams T.M."/>
            <person name="Armitage A.D."/>
            <person name="Sobczyk M.K."/>
            <person name="Bates H.J."/>
            <person name="Dunwell J.M."/>
            <person name="Nellist C.F."/>
            <person name="Harrison R.J."/>
        </authorList>
    </citation>
    <scope>NUCLEOTIDE SEQUENCE [LARGE SCALE GENOMIC DNA]</scope>
    <source>
        <strain evidence="1 2">SCRP249</strain>
    </source>
</reference>
<dbReference type="Proteomes" id="UP000429607">
    <property type="component" value="Unassembled WGS sequence"/>
</dbReference>
<accession>A0A6A3JDN0</accession>
<dbReference type="EMBL" id="QXFV01002077">
    <property type="protein sequence ID" value="KAE8993239.1"/>
    <property type="molecule type" value="Genomic_DNA"/>
</dbReference>
<evidence type="ECO:0000313" key="2">
    <source>
        <dbReference type="Proteomes" id="UP000429607"/>
    </source>
</evidence>
<evidence type="ECO:0008006" key="3">
    <source>
        <dbReference type="Google" id="ProtNLM"/>
    </source>
</evidence>
<sequence>MREVVKRLGFAYVRGQKRNVAADSADTVKFREEYLVKKLANRDHHRNPRRSEVFLDESYVNEHRVASHSWLPRDRIRYTKSGKGRRFCIVGAGVLYRQNVGLHGEWVQNSLKYWLRLGRIEAAGLPWQLRQRQV</sequence>
<comment type="caution">
    <text evidence="1">The sequence shown here is derived from an EMBL/GenBank/DDBJ whole genome shotgun (WGS) entry which is preliminary data.</text>
</comment>
<organism evidence="1 2">
    <name type="scientific">Phytophthora rubi</name>
    <dbReference type="NCBI Taxonomy" id="129364"/>
    <lineage>
        <taxon>Eukaryota</taxon>
        <taxon>Sar</taxon>
        <taxon>Stramenopiles</taxon>
        <taxon>Oomycota</taxon>
        <taxon>Peronosporomycetes</taxon>
        <taxon>Peronosporales</taxon>
        <taxon>Peronosporaceae</taxon>
        <taxon>Phytophthora</taxon>
    </lineage>
</organism>
<evidence type="ECO:0000313" key="1">
    <source>
        <dbReference type="EMBL" id="KAE8993239.1"/>
    </source>
</evidence>
<gene>
    <name evidence="1" type="ORF">PR001_g20722</name>
</gene>
<dbReference type="AlphaFoldDB" id="A0A6A3JDN0"/>
<name>A0A6A3JDN0_9STRA</name>
<protein>
    <recommendedName>
        <fullName evidence="3">Winged helix-turn helix domain-containing protein</fullName>
    </recommendedName>
</protein>